<dbReference type="EMBL" id="JBHSXX010000001">
    <property type="protein sequence ID" value="MFC6867503.1"/>
    <property type="molecule type" value="Genomic_DNA"/>
</dbReference>
<keyword evidence="1" id="KW-0732">Signal</keyword>
<dbReference type="Proteomes" id="UP001596337">
    <property type="component" value="Unassembled WGS sequence"/>
</dbReference>
<dbReference type="InterPro" id="IPR018910">
    <property type="entry name" value="LpqB_C"/>
</dbReference>
<comment type="caution">
    <text evidence="3">The sequence shown here is derived from an EMBL/GenBank/DDBJ whole genome shotgun (WGS) entry which is preliminary data.</text>
</comment>
<feature type="chain" id="PRO_5047107976" evidence="1">
    <location>
        <begin position="22"/>
        <end position="579"/>
    </location>
</feature>
<evidence type="ECO:0000313" key="3">
    <source>
        <dbReference type="EMBL" id="MFC6867503.1"/>
    </source>
</evidence>
<dbReference type="SMART" id="SM00909">
    <property type="entry name" value="Germane"/>
    <property type="match status" value="1"/>
</dbReference>
<organism evidence="3 4">
    <name type="scientific">Haloechinothrix salitolerans</name>
    <dbReference type="NCBI Taxonomy" id="926830"/>
    <lineage>
        <taxon>Bacteria</taxon>
        <taxon>Bacillati</taxon>
        <taxon>Actinomycetota</taxon>
        <taxon>Actinomycetes</taxon>
        <taxon>Pseudonocardiales</taxon>
        <taxon>Pseudonocardiaceae</taxon>
        <taxon>Haloechinothrix</taxon>
    </lineage>
</organism>
<accession>A0ABW2BY36</accession>
<protein>
    <submittedName>
        <fullName evidence="3">LpqB family beta-propeller domain-containing protein</fullName>
    </submittedName>
</protein>
<dbReference type="RefSeq" id="WP_345405503.1">
    <property type="nucleotide sequence ID" value="NZ_BAABLA010000120.1"/>
</dbReference>
<feature type="domain" description="GerMN" evidence="2">
    <location>
        <begin position="208"/>
        <end position="295"/>
    </location>
</feature>
<gene>
    <name evidence="3" type="ORF">ACFQGD_10105</name>
</gene>
<dbReference type="SUPFAM" id="SSF75011">
    <property type="entry name" value="3-carboxy-cis,cis-mucoante lactonizing enzyme"/>
    <property type="match status" value="1"/>
</dbReference>
<dbReference type="Pfam" id="PF25976">
    <property type="entry name" value="LpqB_N"/>
    <property type="match status" value="1"/>
</dbReference>
<name>A0ABW2BY36_9PSEU</name>
<proteinExistence type="predicted"/>
<dbReference type="Pfam" id="PF10647">
    <property type="entry name" value="Gmad1"/>
    <property type="match status" value="1"/>
</dbReference>
<dbReference type="InterPro" id="IPR059026">
    <property type="entry name" value="LpqB_N"/>
</dbReference>
<sequence length="579" mass="62655">MTKRWVLAVLGCVLLVTSGCANVPKETKPQVIGSADTANTGDALEDIRPAQDLSPYDTVRKFVLSAQAATDYKEARLYLAKNVADDWQPSSSLVILRDQFSTLPVDAERQPEDPDETIIRLRGRKIGALGSDNAFIPGGGTYEIEISLRRTPGNRQWRIVDPPAEMITTESQFVENYYQLPLYFFAPDSAVRVPDPRYVLAQPREGLPGRIVDTLLQGPSDALATAVRNPLEKASLDTNVTVNEDGALEVPLTGVAGESAATRRLMAFQLVMSLDAVATNRIRLLSDGQDLVPGRRDWRITDVPPVHATVSANLSGLALSGNQVVRLDDSDPLAGPAGSGAYDVRSAAQSVDGGRLAVVENARKRVRLRVGPTEDVLSIVDLDAKRMTRPTWRPSSSDDNPSNEVWTVTDRKKVVRVTLTLDGTWQAQQVDDSALQGFGPITALRLSRDGTRAAIVADHKLIVASVVRTSDGVRLRAPRILQPETLTDVIDVDWQAQDALVVATESSISPVVRVPVDGFGMESYTTSNLEPPVSAVTGAPGRPVVAANDGGLWQTSDLAEVWRQSSRDQSLLSSPFYPG</sequence>
<evidence type="ECO:0000313" key="4">
    <source>
        <dbReference type="Proteomes" id="UP001596337"/>
    </source>
</evidence>
<dbReference type="PROSITE" id="PS51257">
    <property type="entry name" value="PROKAR_LIPOPROTEIN"/>
    <property type="match status" value="1"/>
</dbReference>
<feature type="signal peptide" evidence="1">
    <location>
        <begin position="1"/>
        <end position="21"/>
    </location>
</feature>
<evidence type="ECO:0000259" key="2">
    <source>
        <dbReference type="SMART" id="SM00909"/>
    </source>
</evidence>
<evidence type="ECO:0000256" key="1">
    <source>
        <dbReference type="SAM" id="SignalP"/>
    </source>
</evidence>
<keyword evidence="4" id="KW-1185">Reference proteome</keyword>
<reference evidence="4" key="1">
    <citation type="journal article" date="2019" name="Int. J. Syst. Evol. Microbiol.">
        <title>The Global Catalogue of Microorganisms (GCM) 10K type strain sequencing project: providing services to taxonomists for standard genome sequencing and annotation.</title>
        <authorList>
            <consortium name="The Broad Institute Genomics Platform"/>
            <consortium name="The Broad Institute Genome Sequencing Center for Infectious Disease"/>
            <person name="Wu L."/>
            <person name="Ma J."/>
        </authorList>
    </citation>
    <scope>NUCLEOTIDE SEQUENCE [LARGE SCALE GENOMIC DNA]</scope>
    <source>
        <strain evidence="4">KCTC 32255</strain>
    </source>
</reference>
<dbReference type="InterPro" id="IPR019606">
    <property type="entry name" value="GerMN"/>
</dbReference>
<dbReference type="Pfam" id="PF10646">
    <property type="entry name" value="Germane"/>
    <property type="match status" value="1"/>
</dbReference>